<feature type="region of interest" description="Disordered" evidence="2">
    <location>
        <begin position="369"/>
        <end position="392"/>
    </location>
</feature>
<evidence type="ECO:0000256" key="1">
    <source>
        <dbReference type="ARBA" id="ARBA00023242"/>
    </source>
</evidence>
<keyword evidence="4" id="KW-1185">Reference proteome</keyword>
<dbReference type="CDD" id="cd00067">
    <property type="entry name" value="GAL4"/>
    <property type="match status" value="1"/>
</dbReference>
<sequence>MSTGNQMPTFNTFTITQPFLGAPLQFQPALGSKELEELIDAYVTGDACKQDKLSTVTIDFYNHATVDISTGSLVRRYNVMPWTFGQIPAQSQSSGLSTPIFTPSPASSATFADSTYSSTSTPPNRTRGSRVTKKTKKDTTKKSAEVRIPGFSIMTKDGIDVTNSAGRGTKTKEQREHAHLMRIIKACDECKRKKIRCDPSHRRVSHTNTPRESVSSRPSPPSQSNPSPAASTPSLSRETTQGSEQSSSPVDSFSIEDFVLFPEDDLNQWNPEMAIPGFDTQYNDFSMTNYENFPDFDTDFSTMNDISFDFPVYDQSSSFSPQLSNTTSHILNYHNTQPLSSADVISQYFSQNQPQPHLDFFESFSNIPNFSPTHTQQAHPQGLPNEDPGKIDSYERATTARSQSHNISSVLSTANTQTNGANILNDFSTTFGLSPTDSSYQSQGSENGFVSTGPDNAYDSATGSGVDSGIEQSPRSESSDSGHETLSSAEKGRSHSQRSRHRVLLERERERIDDHGRQLMKVLLSNNGKSHVPGATTEQPVSKPGVSHGGDGFVMAANTSKSFASSSMPVHEETPWSFESTLSSLAKSRPEVPQSAMGSGRAQGEPVIVKPHENPDGFARWNNSTIIDASLSHAVRLTGDHISSRDANFATISSDRKTLSVGTDRVSTHLAARSALSILRSKVAVESTPMIPSNAVSTGSLVVPNQAGVVSSPHFVLAKKLSKPSSGSSAKVNNASLDFSGVEAISQKAKGASAGQLANPSLSLQTSVHPPTLFKNGAEAVNTPATALLGTVSTLVTLAALGLASTVAVFRYAETAAMVFAICLLASVCCDTRSVIPESGKGFMNISLGALMWNFWSDMILKIDCERHRALNEKNNGLFGAAGEMAKKFSSRILI</sequence>
<dbReference type="AlphaFoldDB" id="A0A4Z1J387"/>
<feature type="compositionally biased region" description="Polar residues" evidence="2">
    <location>
        <begin position="238"/>
        <end position="250"/>
    </location>
</feature>
<feature type="compositionally biased region" description="Polar residues" evidence="2">
    <location>
        <begin position="109"/>
        <end position="126"/>
    </location>
</feature>
<feature type="compositionally biased region" description="Basic residues" evidence="2">
    <location>
        <begin position="127"/>
        <end position="136"/>
    </location>
</feature>
<proteinExistence type="predicted"/>
<organism evidence="3 4">
    <name type="scientific">Botryotinia narcissicola</name>
    <dbReference type="NCBI Taxonomy" id="278944"/>
    <lineage>
        <taxon>Eukaryota</taxon>
        <taxon>Fungi</taxon>
        <taxon>Dikarya</taxon>
        <taxon>Ascomycota</taxon>
        <taxon>Pezizomycotina</taxon>
        <taxon>Leotiomycetes</taxon>
        <taxon>Helotiales</taxon>
        <taxon>Sclerotiniaceae</taxon>
        <taxon>Botryotinia</taxon>
    </lineage>
</organism>
<dbReference type="GO" id="GO:0008270">
    <property type="term" value="F:zinc ion binding"/>
    <property type="evidence" value="ECO:0007669"/>
    <property type="project" value="InterPro"/>
</dbReference>
<feature type="compositionally biased region" description="Polar residues" evidence="2">
    <location>
        <begin position="369"/>
        <end position="379"/>
    </location>
</feature>
<dbReference type="EMBL" id="PQXJ01000038">
    <property type="protein sequence ID" value="TGO67614.1"/>
    <property type="molecule type" value="Genomic_DNA"/>
</dbReference>
<feature type="region of interest" description="Disordered" evidence="2">
    <location>
        <begin position="200"/>
        <end position="250"/>
    </location>
</feature>
<name>A0A4Z1J387_9HELO</name>
<evidence type="ECO:0000256" key="2">
    <source>
        <dbReference type="SAM" id="MobiDB-lite"/>
    </source>
</evidence>
<reference evidence="3 4" key="1">
    <citation type="submission" date="2017-12" db="EMBL/GenBank/DDBJ databases">
        <title>Comparative genomics of Botrytis spp.</title>
        <authorList>
            <person name="Valero-Jimenez C.A."/>
            <person name="Tapia P."/>
            <person name="Veloso J."/>
            <person name="Silva-Moreno E."/>
            <person name="Staats M."/>
            <person name="Valdes J.H."/>
            <person name="Van Kan J.A.L."/>
        </authorList>
    </citation>
    <scope>NUCLEOTIDE SEQUENCE [LARGE SCALE GENOMIC DNA]</scope>
    <source>
        <strain evidence="3 4">MUCL2120</strain>
    </source>
</reference>
<dbReference type="InterPro" id="IPR001138">
    <property type="entry name" value="Zn2Cys6_DnaBD"/>
</dbReference>
<keyword evidence="1" id="KW-0539">Nucleus</keyword>
<dbReference type="GO" id="GO:0000981">
    <property type="term" value="F:DNA-binding transcription factor activity, RNA polymerase II-specific"/>
    <property type="evidence" value="ECO:0007669"/>
    <property type="project" value="InterPro"/>
</dbReference>
<evidence type="ECO:0000313" key="4">
    <source>
        <dbReference type="Proteomes" id="UP000297452"/>
    </source>
</evidence>
<comment type="caution">
    <text evidence="3">The sequence shown here is derived from an EMBL/GenBank/DDBJ whole genome shotgun (WGS) entry which is preliminary data.</text>
</comment>
<feature type="region of interest" description="Disordered" evidence="2">
    <location>
        <begin position="435"/>
        <end position="509"/>
    </location>
</feature>
<feature type="compositionally biased region" description="Low complexity" evidence="2">
    <location>
        <begin position="224"/>
        <end position="237"/>
    </location>
</feature>
<evidence type="ECO:0000313" key="3">
    <source>
        <dbReference type="EMBL" id="TGO67614.1"/>
    </source>
</evidence>
<protein>
    <recommendedName>
        <fullName evidence="5">Zn(2)-C6 fungal-type domain-containing protein</fullName>
    </recommendedName>
</protein>
<evidence type="ECO:0008006" key="5">
    <source>
        <dbReference type="Google" id="ProtNLM"/>
    </source>
</evidence>
<dbReference type="Proteomes" id="UP000297452">
    <property type="component" value="Unassembled WGS sequence"/>
</dbReference>
<dbReference type="OrthoDB" id="4850804at2759"/>
<gene>
    <name evidence="3" type="ORF">BOTNAR_0038g00030</name>
</gene>
<feature type="region of interest" description="Disordered" evidence="2">
    <location>
        <begin position="109"/>
        <end position="147"/>
    </location>
</feature>
<dbReference type="STRING" id="278944.A0A4Z1J387"/>
<feature type="region of interest" description="Disordered" evidence="2">
    <location>
        <begin position="527"/>
        <end position="547"/>
    </location>
</feature>
<accession>A0A4Z1J387</accession>
<feature type="compositionally biased region" description="Polar residues" evidence="2">
    <location>
        <begin position="435"/>
        <end position="476"/>
    </location>
</feature>